<feature type="compositionally biased region" description="Basic and acidic residues" evidence="1">
    <location>
        <begin position="41"/>
        <end position="53"/>
    </location>
</feature>
<comment type="caution">
    <text evidence="2">The sequence shown here is derived from an EMBL/GenBank/DDBJ whole genome shotgun (WGS) entry which is preliminary data.</text>
</comment>
<gene>
    <name evidence="2" type="ORF">PACLA_8A065578</name>
</gene>
<dbReference type="Proteomes" id="UP001152795">
    <property type="component" value="Unassembled WGS sequence"/>
</dbReference>
<name>A0A7D9IBE9_PARCT</name>
<dbReference type="AlphaFoldDB" id="A0A7D9IBE9"/>
<keyword evidence="3" id="KW-1185">Reference proteome</keyword>
<sequence>MRPFRLGQKLWDRATVKRRYDERSYEVETDRGNFRRNRVDIKKTTERNKHPTEGRPQIGGRQPAIEIQPKIPEVTGNDRHTVPVTTSNNDGQRCSDGYQ</sequence>
<feature type="region of interest" description="Disordered" evidence="1">
    <location>
        <begin position="41"/>
        <end position="99"/>
    </location>
</feature>
<evidence type="ECO:0000313" key="2">
    <source>
        <dbReference type="EMBL" id="CAB4001223.1"/>
    </source>
</evidence>
<evidence type="ECO:0000313" key="3">
    <source>
        <dbReference type="Proteomes" id="UP001152795"/>
    </source>
</evidence>
<evidence type="ECO:0000256" key="1">
    <source>
        <dbReference type="SAM" id="MobiDB-lite"/>
    </source>
</evidence>
<dbReference type="OrthoDB" id="5988996at2759"/>
<organism evidence="2 3">
    <name type="scientific">Paramuricea clavata</name>
    <name type="common">Red gorgonian</name>
    <name type="synonym">Violescent sea-whip</name>
    <dbReference type="NCBI Taxonomy" id="317549"/>
    <lineage>
        <taxon>Eukaryota</taxon>
        <taxon>Metazoa</taxon>
        <taxon>Cnidaria</taxon>
        <taxon>Anthozoa</taxon>
        <taxon>Octocorallia</taxon>
        <taxon>Malacalcyonacea</taxon>
        <taxon>Plexauridae</taxon>
        <taxon>Paramuricea</taxon>
    </lineage>
</organism>
<accession>A0A7D9IBE9</accession>
<proteinExistence type="predicted"/>
<feature type="compositionally biased region" description="Polar residues" evidence="1">
    <location>
        <begin position="83"/>
        <end position="99"/>
    </location>
</feature>
<reference evidence="2" key="1">
    <citation type="submission" date="2020-04" db="EMBL/GenBank/DDBJ databases">
        <authorList>
            <person name="Alioto T."/>
            <person name="Alioto T."/>
            <person name="Gomez Garrido J."/>
        </authorList>
    </citation>
    <scope>NUCLEOTIDE SEQUENCE</scope>
    <source>
        <strain evidence="2">A484AB</strain>
    </source>
</reference>
<dbReference type="EMBL" id="CACRXK020004032">
    <property type="protein sequence ID" value="CAB4001223.1"/>
    <property type="molecule type" value="Genomic_DNA"/>
</dbReference>
<protein>
    <submittedName>
        <fullName evidence="2">Uncharacterized protein</fullName>
    </submittedName>
</protein>